<accession>U9TJJ4</accession>
<organism evidence="1">
    <name type="scientific">Rhizophagus irregularis (strain DAOM 181602 / DAOM 197198 / MUCL 43194)</name>
    <name type="common">Arbuscular mycorrhizal fungus</name>
    <name type="synonym">Glomus intraradices</name>
    <dbReference type="NCBI Taxonomy" id="747089"/>
    <lineage>
        <taxon>Eukaryota</taxon>
        <taxon>Fungi</taxon>
        <taxon>Fungi incertae sedis</taxon>
        <taxon>Mucoromycota</taxon>
        <taxon>Glomeromycotina</taxon>
        <taxon>Glomeromycetes</taxon>
        <taxon>Glomerales</taxon>
        <taxon>Glomeraceae</taxon>
        <taxon>Rhizophagus</taxon>
    </lineage>
</organism>
<name>U9TJJ4_RHIID</name>
<gene>
    <name evidence="1" type="ORF">GLOINDRAFT_3705</name>
</gene>
<dbReference type="EMBL" id="KI290142">
    <property type="protein sequence ID" value="ESA07592.1"/>
    <property type="molecule type" value="Genomic_DNA"/>
</dbReference>
<sequence>MGISCLVITVRIGQFQEHLNYGTSSSSPIIGQSNNCYTGHLQFGIGQASYGRLLGKGALSRS</sequence>
<dbReference type="AlphaFoldDB" id="U9TJJ4"/>
<proteinExistence type="predicted"/>
<reference evidence="1" key="1">
    <citation type="submission" date="2013-07" db="EMBL/GenBank/DDBJ databases">
        <title>The genome of an arbuscular mycorrhizal fungus provides insights into the evolution of the oldest plant symbiosis.</title>
        <authorList>
            <consortium name="DOE Joint Genome Institute"/>
            <person name="Tisserant E."/>
            <person name="Malbreil M."/>
            <person name="Kuo A."/>
            <person name="Kohler A."/>
            <person name="Symeonidi A."/>
            <person name="Balestrini R."/>
            <person name="Charron P."/>
            <person name="Duensing N."/>
            <person name="Frei-dit-Frey N."/>
            <person name="Gianinazzi-Pearson V."/>
            <person name="Gilbert B."/>
            <person name="Handa Y."/>
            <person name="Hijri M."/>
            <person name="Kaul R."/>
            <person name="Kawaguchi M."/>
            <person name="Krajinski F."/>
            <person name="Lammers P."/>
            <person name="Lapierre D."/>
            <person name="Masclaux F.G."/>
            <person name="Murat C."/>
            <person name="Morin E."/>
            <person name="Ndikumana S."/>
            <person name="Pagni M."/>
            <person name="Petitpierre D."/>
            <person name="Requena N."/>
            <person name="Rosikiewicz P."/>
            <person name="Riley R."/>
            <person name="Saito K."/>
            <person name="San Clemente H."/>
            <person name="Shapiro H."/>
            <person name="van Tuinen D."/>
            <person name="Becard G."/>
            <person name="Bonfante P."/>
            <person name="Paszkowski U."/>
            <person name="Shachar-Hill Y."/>
            <person name="Young J.P."/>
            <person name="Sanders I.R."/>
            <person name="Henrissat B."/>
            <person name="Rensing S.A."/>
            <person name="Grigoriev I.V."/>
            <person name="Corradi N."/>
            <person name="Roux C."/>
            <person name="Martin F."/>
        </authorList>
    </citation>
    <scope>NUCLEOTIDE SEQUENCE</scope>
    <source>
        <strain evidence="1">DAOM 197198</strain>
    </source>
</reference>
<evidence type="ECO:0000313" key="1">
    <source>
        <dbReference type="EMBL" id="ESA07592.1"/>
    </source>
</evidence>
<dbReference type="HOGENOM" id="CLU_2905298_0_0_1"/>
<protein>
    <submittedName>
        <fullName evidence="1">Uncharacterized protein</fullName>
    </submittedName>
</protein>